<organism evidence="3 4">
    <name type="scientific">Candidatus Mucispirillum faecigallinarum</name>
    <dbReference type="NCBI Taxonomy" id="2838699"/>
    <lineage>
        <taxon>Bacteria</taxon>
        <taxon>Pseudomonadati</taxon>
        <taxon>Deferribacterota</taxon>
        <taxon>Deferribacteres</taxon>
        <taxon>Deferribacterales</taxon>
        <taxon>Mucispirillaceae</taxon>
        <taxon>Mucispirillum</taxon>
    </lineage>
</organism>
<dbReference type="PANTHER" id="PTHR30438:SF1">
    <property type="entry name" value="36 KDA ANTIGEN"/>
    <property type="match status" value="1"/>
</dbReference>
<dbReference type="Proteomes" id="UP000824176">
    <property type="component" value="Unassembled WGS sequence"/>
</dbReference>
<dbReference type="SUPFAM" id="SSF111369">
    <property type="entry name" value="HlyD-like secretion proteins"/>
    <property type="match status" value="2"/>
</dbReference>
<feature type="domain" description="Multidrug resistance protein MdtA-like barrel-sandwich hybrid" evidence="2">
    <location>
        <begin position="40"/>
        <end position="227"/>
    </location>
</feature>
<gene>
    <name evidence="3" type="ORF">H9804_00680</name>
</gene>
<reference evidence="3" key="1">
    <citation type="journal article" date="2021" name="PeerJ">
        <title>Extensive microbial diversity within the chicken gut microbiome revealed by metagenomics and culture.</title>
        <authorList>
            <person name="Gilroy R."/>
            <person name="Ravi A."/>
            <person name="Getino M."/>
            <person name="Pursley I."/>
            <person name="Horton D.L."/>
            <person name="Alikhan N.F."/>
            <person name="Baker D."/>
            <person name="Gharbi K."/>
            <person name="Hall N."/>
            <person name="Watson M."/>
            <person name="Adriaenssens E.M."/>
            <person name="Foster-Nyarko E."/>
            <person name="Jarju S."/>
            <person name="Secka A."/>
            <person name="Antonio M."/>
            <person name="Oren A."/>
            <person name="Chaudhuri R.R."/>
            <person name="La Ragione R."/>
            <person name="Hildebrand F."/>
            <person name="Pallen M.J."/>
        </authorList>
    </citation>
    <scope>NUCLEOTIDE SEQUENCE</scope>
    <source>
        <strain evidence="3">ChiW4-1371</strain>
    </source>
</reference>
<sequence length="328" mass="36111">MKYIYYSVAFIVIGVIISVSVWYATRPVPMTLQGEFHSKQVQVAAKVPGNVETLPIIEGQKVKKGEVLATIDSPTLKAKEAQALAAVKAAEAQQKKVDDGARQEEITALYNVYQKAVAAEQYAFKTYSRVKSLHDDGVVTTQSLDEALTQWKVLQNDVRAAKANYEMAKVGARPEDKTAAEALKEQAQGALQEVMVLLEDTILHSPIDGEVSTVVVEQGELVTPGFPVITLVDLDDTWVTFYLREDLLKNIRIGTVINVEIPALSDTEVFPVEVRYIAPAGSYAVWSATKTSADFDLKTFEVKAYPKQKIPGLRAGMTAVFYSDIKHK</sequence>
<dbReference type="Gene3D" id="1.10.287.470">
    <property type="entry name" value="Helix hairpin bin"/>
    <property type="match status" value="1"/>
</dbReference>
<keyword evidence="1" id="KW-1133">Transmembrane helix</keyword>
<evidence type="ECO:0000259" key="2">
    <source>
        <dbReference type="Pfam" id="PF25917"/>
    </source>
</evidence>
<dbReference type="AlphaFoldDB" id="A0A9D2KBU6"/>
<comment type="caution">
    <text evidence="3">The sequence shown here is derived from an EMBL/GenBank/DDBJ whole genome shotgun (WGS) entry which is preliminary data.</text>
</comment>
<evidence type="ECO:0000256" key="1">
    <source>
        <dbReference type="SAM" id="Phobius"/>
    </source>
</evidence>
<dbReference type="Gene3D" id="2.40.30.170">
    <property type="match status" value="1"/>
</dbReference>
<dbReference type="Gene3D" id="2.40.50.100">
    <property type="match status" value="1"/>
</dbReference>
<accession>A0A9D2KBU6</accession>
<dbReference type="Pfam" id="PF25917">
    <property type="entry name" value="BSH_RND"/>
    <property type="match status" value="1"/>
</dbReference>
<evidence type="ECO:0000313" key="3">
    <source>
        <dbReference type="EMBL" id="HIZ88433.1"/>
    </source>
</evidence>
<keyword evidence="1" id="KW-0472">Membrane</keyword>
<dbReference type="PANTHER" id="PTHR30438">
    <property type="entry name" value="36 KDA ANTIGEN-RELATED"/>
    <property type="match status" value="1"/>
</dbReference>
<name>A0A9D2KBU6_9BACT</name>
<dbReference type="InterPro" id="IPR058625">
    <property type="entry name" value="MdtA-like_BSH"/>
</dbReference>
<protein>
    <submittedName>
        <fullName evidence="3">Efflux RND transporter periplasmic adaptor subunit</fullName>
    </submittedName>
</protein>
<reference evidence="3" key="2">
    <citation type="submission" date="2021-04" db="EMBL/GenBank/DDBJ databases">
        <authorList>
            <person name="Gilroy R."/>
        </authorList>
    </citation>
    <scope>NUCLEOTIDE SEQUENCE</scope>
    <source>
        <strain evidence="3">ChiW4-1371</strain>
    </source>
</reference>
<evidence type="ECO:0000313" key="4">
    <source>
        <dbReference type="Proteomes" id="UP000824176"/>
    </source>
</evidence>
<keyword evidence="1" id="KW-0812">Transmembrane</keyword>
<feature type="transmembrane region" description="Helical" evidence="1">
    <location>
        <begin position="6"/>
        <end position="24"/>
    </location>
</feature>
<proteinExistence type="predicted"/>
<dbReference type="EMBL" id="DXAQ01000011">
    <property type="protein sequence ID" value="HIZ88433.1"/>
    <property type="molecule type" value="Genomic_DNA"/>
</dbReference>